<evidence type="ECO:0000256" key="4">
    <source>
        <dbReference type="ARBA" id="ARBA00022679"/>
    </source>
</evidence>
<comment type="caution">
    <text evidence="10">Lacks conserved residue(s) required for the propagation of feature annotation.</text>
</comment>
<keyword evidence="15" id="KW-1185">Reference proteome</keyword>
<dbReference type="GO" id="GO:0005524">
    <property type="term" value="F:ATP binding"/>
    <property type="evidence" value="ECO:0007669"/>
    <property type="project" value="UniProtKB-UniRule"/>
</dbReference>
<evidence type="ECO:0000256" key="6">
    <source>
        <dbReference type="ARBA" id="ARBA00022741"/>
    </source>
</evidence>
<dbReference type="InterPro" id="IPR027417">
    <property type="entry name" value="P-loop_NTPase"/>
</dbReference>
<feature type="site" description="Interaction with substrate tRNA" evidence="10">
    <location>
        <position position="109"/>
    </location>
</feature>
<dbReference type="Gene3D" id="1.10.20.140">
    <property type="match status" value="1"/>
</dbReference>
<dbReference type="SUPFAM" id="SSF52540">
    <property type="entry name" value="P-loop containing nucleoside triphosphate hydrolases"/>
    <property type="match status" value="1"/>
</dbReference>
<protein>
    <recommendedName>
        <fullName evidence="10">tRNA dimethylallyltransferase</fullName>
        <ecNumber evidence="10">2.5.1.75</ecNumber>
    </recommendedName>
    <alternativeName>
        <fullName evidence="10">Dimethylallyl diphosphate:tRNA dimethylallyltransferase</fullName>
        <shortName evidence="10">DMAPP:tRNA dimethylallyltransferase</shortName>
        <shortName evidence="10">DMATase</shortName>
    </alternativeName>
    <alternativeName>
        <fullName evidence="10">Isopentenyl-diphosphate:tRNA isopentenyltransferase</fullName>
        <shortName evidence="10">IPP transferase</shortName>
        <shortName evidence="10">IPPT</shortName>
        <shortName evidence="10">IPTase</shortName>
    </alternativeName>
</protein>
<dbReference type="EMBL" id="CP030918">
    <property type="protein sequence ID" value="AXC51125.1"/>
    <property type="molecule type" value="Genomic_DNA"/>
</dbReference>
<evidence type="ECO:0000256" key="10">
    <source>
        <dbReference type="HAMAP-Rule" id="MF_00185"/>
    </source>
</evidence>
<comment type="catalytic activity">
    <reaction evidence="9 10 11">
        <text>adenosine(37) in tRNA + dimethylallyl diphosphate = N(6)-dimethylallyladenosine(37) in tRNA + diphosphate</text>
        <dbReference type="Rhea" id="RHEA:26482"/>
        <dbReference type="Rhea" id="RHEA-COMP:10162"/>
        <dbReference type="Rhea" id="RHEA-COMP:10375"/>
        <dbReference type="ChEBI" id="CHEBI:33019"/>
        <dbReference type="ChEBI" id="CHEBI:57623"/>
        <dbReference type="ChEBI" id="CHEBI:74411"/>
        <dbReference type="ChEBI" id="CHEBI:74415"/>
        <dbReference type="EC" id="2.5.1.75"/>
    </reaction>
</comment>
<dbReference type="InterPro" id="IPR018022">
    <property type="entry name" value="IPT"/>
</dbReference>
<dbReference type="HAMAP" id="MF_00185">
    <property type="entry name" value="IPP_trans"/>
    <property type="match status" value="1"/>
</dbReference>
<evidence type="ECO:0000256" key="11">
    <source>
        <dbReference type="RuleBase" id="RU003783"/>
    </source>
</evidence>
<evidence type="ECO:0000256" key="8">
    <source>
        <dbReference type="ARBA" id="ARBA00022842"/>
    </source>
</evidence>
<evidence type="ECO:0000313" key="14">
    <source>
        <dbReference type="EMBL" id="AXC51125.1"/>
    </source>
</evidence>
<dbReference type="OrthoDB" id="9776390at2"/>
<feature type="site" description="Interaction with substrate tRNA" evidence="10">
    <location>
        <position position="131"/>
    </location>
</feature>
<dbReference type="Pfam" id="PF01715">
    <property type="entry name" value="IPPT"/>
    <property type="match status" value="1"/>
</dbReference>
<dbReference type="GO" id="GO:0052381">
    <property type="term" value="F:tRNA dimethylallyltransferase activity"/>
    <property type="evidence" value="ECO:0007669"/>
    <property type="project" value="UniProtKB-UniRule"/>
</dbReference>
<keyword evidence="6 10" id="KW-0547">Nucleotide-binding</keyword>
<sequence>MTVEFAPLIAGLDPARHVLIAGPTAAGKSALALAISRAQGGLIVNADALQVWSCWRVLTARPSVEDEAAAPHRLYGHVAPGTTYSVGTWLAEIAELLAGGERLIIAGGTGLYLTALTEGLAVIPPVPPEVRAEADRIRLGPDGLANLLSGVDAGTVAGLDRLNPMRVQRAWEVLRATGRGLADWQADTPPPLIDPAGVHRLVLQADRDRLAARIEGRFDAMLTGGALAEVAALRPIWQPQAQWARAIGAAELLAHLRGETSLADAREAAIIATRRYAKAQRSWFRNRMGDWTPVPVEV</sequence>
<keyword evidence="5 10" id="KW-0819">tRNA processing</keyword>
<evidence type="ECO:0000256" key="12">
    <source>
        <dbReference type="RuleBase" id="RU003784"/>
    </source>
</evidence>
<proteinExistence type="inferred from homology"/>
<evidence type="ECO:0000256" key="13">
    <source>
        <dbReference type="RuleBase" id="RU003785"/>
    </source>
</evidence>
<dbReference type="Proteomes" id="UP000252023">
    <property type="component" value="Chromosome"/>
</dbReference>
<organism evidence="14 15">
    <name type="scientific">Paracoccus suum</name>
    <dbReference type="NCBI Taxonomy" id="2259340"/>
    <lineage>
        <taxon>Bacteria</taxon>
        <taxon>Pseudomonadati</taxon>
        <taxon>Pseudomonadota</taxon>
        <taxon>Alphaproteobacteria</taxon>
        <taxon>Rhodobacterales</taxon>
        <taxon>Paracoccaceae</taxon>
        <taxon>Paracoccus</taxon>
    </lineage>
</organism>
<dbReference type="PANTHER" id="PTHR11088">
    <property type="entry name" value="TRNA DIMETHYLALLYLTRANSFERASE"/>
    <property type="match status" value="1"/>
</dbReference>
<evidence type="ECO:0000256" key="9">
    <source>
        <dbReference type="ARBA" id="ARBA00049563"/>
    </source>
</evidence>
<keyword evidence="4 10" id="KW-0808">Transferase</keyword>
<evidence type="ECO:0000256" key="7">
    <source>
        <dbReference type="ARBA" id="ARBA00022840"/>
    </source>
</evidence>
<dbReference type="InterPro" id="IPR039657">
    <property type="entry name" value="Dimethylallyltransferase"/>
</dbReference>
<comment type="function">
    <text evidence="2 10 12">Catalyzes the transfer of a dimethylallyl group onto the adenine at position 37 in tRNAs that read codons beginning with uridine, leading to the formation of N6-(dimethylallyl)adenosine (i(6)A).</text>
</comment>
<dbReference type="Gene3D" id="3.40.50.300">
    <property type="entry name" value="P-loop containing nucleotide triphosphate hydrolases"/>
    <property type="match status" value="1"/>
</dbReference>
<dbReference type="GO" id="GO:0006400">
    <property type="term" value="P:tRNA modification"/>
    <property type="evidence" value="ECO:0007669"/>
    <property type="project" value="TreeGrafter"/>
</dbReference>
<evidence type="ECO:0000256" key="2">
    <source>
        <dbReference type="ARBA" id="ARBA00003213"/>
    </source>
</evidence>
<reference evidence="15" key="1">
    <citation type="submission" date="2018-07" db="EMBL/GenBank/DDBJ databases">
        <title>Genome sequencing of Paracoccus sp. SC2-6.</title>
        <authorList>
            <person name="Heo J."/>
            <person name="Kim S.-J."/>
            <person name="Kwon S.-W."/>
        </authorList>
    </citation>
    <scope>NUCLEOTIDE SEQUENCE [LARGE SCALE GENOMIC DNA]</scope>
    <source>
        <strain evidence="15">SC2-6</strain>
    </source>
</reference>
<name>A0A344PP20_9RHOB</name>
<dbReference type="EC" id="2.5.1.75" evidence="10"/>
<dbReference type="NCBIfam" id="TIGR00174">
    <property type="entry name" value="miaA"/>
    <property type="match status" value="1"/>
</dbReference>
<evidence type="ECO:0000256" key="1">
    <source>
        <dbReference type="ARBA" id="ARBA00001946"/>
    </source>
</evidence>
<evidence type="ECO:0000256" key="3">
    <source>
        <dbReference type="ARBA" id="ARBA00005842"/>
    </source>
</evidence>
<dbReference type="AlphaFoldDB" id="A0A344PP20"/>
<keyword evidence="7 10" id="KW-0067">ATP-binding</keyword>
<keyword evidence="8 10" id="KW-0460">Magnesium</keyword>
<feature type="binding site" evidence="10">
    <location>
        <begin position="22"/>
        <end position="29"/>
    </location>
    <ligand>
        <name>ATP</name>
        <dbReference type="ChEBI" id="CHEBI:30616"/>
    </ligand>
</feature>
<dbReference type="KEGG" id="pars:DRW48_06715"/>
<comment type="cofactor">
    <cofactor evidence="1 10">
        <name>Mg(2+)</name>
        <dbReference type="ChEBI" id="CHEBI:18420"/>
    </cofactor>
</comment>
<evidence type="ECO:0000256" key="5">
    <source>
        <dbReference type="ARBA" id="ARBA00022694"/>
    </source>
</evidence>
<gene>
    <name evidence="10" type="primary">miaA</name>
    <name evidence="14" type="ORF">DRW48_06715</name>
</gene>
<comment type="subunit">
    <text evidence="10">Monomer.</text>
</comment>
<feature type="binding site" evidence="10">
    <location>
        <begin position="24"/>
        <end position="29"/>
    </location>
    <ligand>
        <name>substrate</name>
    </ligand>
</feature>
<comment type="similarity">
    <text evidence="3 10 13">Belongs to the IPP transferase family.</text>
</comment>
<evidence type="ECO:0000313" key="15">
    <source>
        <dbReference type="Proteomes" id="UP000252023"/>
    </source>
</evidence>
<dbReference type="PANTHER" id="PTHR11088:SF60">
    <property type="entry name" value="TRNA DIMETHYLALLYLTRANSFERASE"/>
    <property type="match status" value="1"/>
</dbReference>
<accession>A0A344PP20</accession>